<dbReference type="EMBL" id="ML996708">
    <property type="protein sequence ID" value="KAF2396194.1"/>
    <property type="molecule type" value="Genomic_DNA"/>
</dbReference>
<evidence type="ECO:0000256" key="1">
    <source>
        <dbReference type="SAM" id="MobiDB-lite"/>
    </source>
</evidence>
<feature type="compositionally biased region" description="Basic and acidic residues" evidence="1">
    <location>
        <begin position="10"/>
        <end position="26"/>
    </location>
</feature>
<feature type="region of interest" description="Disordered" evidence="1">
    <location>
        <begin position="1"/>
        <end position="61"/>
    </location>
</feature>
<name>A0A6G1HJW3_9PEZI</name>
<keyword evidence="3" id="KW-1185">Reference proteome</keyword>
<accession>A0A6G1HJW3</accession>
<reference evidence="2" key="1">
    <citation type="journal article" date="2020" name="Stud. Mycol.">
        <title>101 Dothideomycetes genomes: a test case for predicting lifestyles and emergence of pathogens.</title>
        <authorList>
            <person name="Haridas S."/>
            <person name="Albert R."/>
            <person name="Binder M."/>
            <person name="Bloem J."/>
            <person name="Labutti K."/>
            <person name="Salamov A."/>
            <person name="Andreopoulos B."/>
            <person name="Baker S."/>
            <person name="Barry K."/>
            <person name="Bills G."/>
            <person name="Bluhm B."/>
            <person name="Cannon C."/>
            <person name="Castanera R."/>
            <person name="Culley D."/>
            <person name="Daum C."/>
            <person name="Ezra D."/>
            <person name="Gonzalez J."/>
            <person name="Henrissat B."/>
            <person name="Kuo A."/>
            <person name="Liang C."/>
            <person name="Lipzen A."/>
            <person name="Lutzoni F."/>
            <person name="Magnuson J."/>
            <person name="Mondo S."/>
            <person name="Nolan M."/>
            <person name="Ohm R."/>
            <person name="Pangilinan J."/>
            <person name="Park H.-J."/>
            <person name="Ramirez L."/>
            <person name="Alfaro M."/>
            <person name="Sun H."/>
            <person name="Tritt A."/>
            <person name="Yoshinaga Y."/>
            <person name="Zwiers L.-H."/>
            <person name="Turgeon B."/>
            <person name="Goodwin S."/>
            <person name="Spatafora J."/>
            <person name="Crous P."/>
            <person name="Grigoriev I."/>
        </authorList>
    </citation>
    <scope>NUCLEOTIDE SEQUENCE</scope>
    <source>
        <strain evidence="2">CBS 262.69</strain>
    </source>
</reference>
<feature type="compositionally biased region" description="Basic residues" evidence="1">
    <location>
        <begin position="41"/>
        <end position="56"/>
    </location>
</feature>
<sequence>MAPPSSFSAHDIRGPSVDYKRATESKHKWHNGEVWGPGRSKGSHGRPVRMKSKLPRSNKELGVHEAKTVQRHEIIDETLAPSDSSCDEEPIEPSAAPDVDIVYSFDKAGPSHGSQILTLALERAVERFEDNQTDKIVKEEYEILDYDGEPVRSPPKKAQMHIVSEEADYEFV</sequence>
<organism evidence="2 3">
    <name type="scientific">Trichodelitschia bisporula</name>
    <dbReference type="NCBI Taxonomy" id="703511"/>
    <lineage>
        <taxon>Eukaryota</taxon>
        <taxon>Fungi</taxon>
        <taxon>Dikarya</taxon>
        <taxon>Ascomycota</taxon>
        <taxon>Pezizomycotina</taxon>
        <taxon>Dothideomycetes</taxon>
        <taxon>Dothideomycetes incertae sedis</taxon>
        <taxon>Phaeotrichales</taxon>
        <taxon>Phaeotrichaceae</taxon>
        <taxon>Trichodelitschia</taxon>
    </lineage>
</organism>
<dbReference type="OrthoDB" id="5153521at2759"/>
<dbReference type="AlphaFoldDB" id="A0A6G1HJW3"/>
<evidence type="ECO:0000313" key="3">
    <source>
        <dbReference type="Proteomes" id="UP000799640"/>
    </source>
</evidence>
<protein>
    <submittedName>
        <fullName evidence="2">Uncharacterized protein</fullName>
    </submittedName>
</protein>
<dbReference type="Proteomes" id="UP000799640">
    <property type="component" value="Unassembled WGS sequence"/>
</dbReference>
<gene>
    <name evidence="2" type="ORF">EJ06DRAFT_534328</name>
</gene>
<proteinExistence type="predicted"/>
<evidence type="ECO:0000313" key="2">
    <source>
        <dbReference type="EMBL" id="KAF2396194.1"/>
    </source>
</evidence>